<keyword evidence="3" id="KW-1185">Reference proteome</keyword>
<accession>A0A1B2JA19</accession>
<keyword evidence="1" id="KW-0732">Signal</keyword>
<evidence type="ECO:0000313" key="3">
    <source>
        <dbReference type="Proteomes" id="UP000094565"/>
    </source>
</evidence>
<dbReference type="AlphaFoldDB" id="A0A1B2JA19"/>
<reference evidence="2 3" key="1">
    <citation type="submission" date="2016-02" db="EMBL/GenBank/DDBJ databases">
        <title>Comparative genomic and transcriptomic foundation for Pichia pastoris.</title>
        <authorList>
            <person name="Love K.R."/>
            <person name="Shah K.A."/>
            <person name="Whittaker C.A."/>
            <person name="Wu J."/>
            <person name="Bartlett M.C."/>
            <person name="Ma D."/>
            <person name="Leeson R.L."/>
            <person name="Priest M."/>
            <person name="Young S.K."/>
            <person name="Love J.C."/>
        </authorList>
    </citation>
    <scope>NUCLEOTIDE SEQUENCE [LARGE SCALE GENOMIC DNA]</scope>
    <source>
        <strain evidence="2 3">ATCC 28485</strain>
    </source>
</reference>
<feature type="chain" id="PRO_5008539347" evidence="1">
    <location>
        <begin position="20"/>
        <end position="153"/>
    </location>
</feature>
<sequence>MNFLNFTAWCLLFVPLTLGLQTFRIRFRGLTPTGTTTVRNTTEMQDLLYRVDDSGSSWGRSMFLRTYYDRGQFVTVLNNYPFLKMLYLFLMEMASYTLTVEIQANIVGSFLLAITDGTVNISNLPAYTAKAQLILLSVPILHFCGGRRPIGDH</sequence>
<evidence type="ECO:0000313" key="2">
    <source>
        <dbReference type="EMBL" id="ANZ74897.1"/>
    </source>
</evidence>
<dbReference type="EMBL" id="CP014585">
    <property type="protein sequence ID" value="ANZ74897.1"/>
    <property type="molecule type" value="Genomic_DNA"/>
</dbReference>
<dbReference type="Proteomes" id="UP000094565">
    <property type="component" value="Chromosome 2"/>
</dbReference>
<gene>
    <name evidence="2" type="ORF">ATY40_BA7503322</name>
</gene>
<evidence type="ECO:0000256" key="1">
    <source>
        <dbReference type="SAM" id="SignalP"/>
    </source>
</evidence>
<protein>
    <submittedName>
        <fullName evidence="2">BA75_03322T0</fullName>
    </submittedName>
</protein>
<organism evidence="2 3">
    <name type="scientific">Komagataella pastoris</name>
    <name type="common">Yeast</name>
    <name type="synonym">Pichia pastoris</name>
    <dbReference type="NCBI Taxonomy" id="4922"/>
    <lineage>
        <taxon>Eukaryota</taxon>
        <taxon>Fungi</taxon>
        <taxon>Dikarya</taxon>
        <taxon>Ascomycota</taxon>
        <taxon>Saccharomycotina</taxon>
        <taxon>Pichiomycetes</taxon>
        <taxon>Pichiales</taxon>
        <taxon>Pichiaceae</taxon>
        <taxon>Komagataella</taxon>
    </lineage>
</organism>
<name>A0A1B2JA19_PICPA</name>
<proteinExistence type="predicted"/>
<feature type="signal peptide" evidence="1">
    <location>
        <begin position="1"/>
        <end position="19"/>
    </location>
</feature>